<dbReference type="AlphaFoldDB" id="A0A1J7JNS6"/>
<evidence type="ECO:0000256" key="5">
    <source>
        <dbReference type="SAM" id="MobiDB-lite"/>
    </source>
</evidence>
<evidence type="ECO:0000313" key="7">
    <source>
        <dbReference type="Proteomes" id="UP000182658"/>
    </source>
</evidence>
<dbReference type="Proteomes" id="UP000182658">
    <property type="component" value="Unassembled WGS sequence"/>
</dbReference>
<dbReference type="FunCoup" id="A0A1J7JNS6">
    <property type="interactions" value="310"/>
</dbReference>
<evidence type="ECO:0000313" key="6">
    <source>
        <dbReference type="EMBL" id="OIW35049.1"/>
    </source>
</evidence>
<keyword evidence="4" id="KW-0496">Mitochondrion</keyword>
<keyword evidence="3" id="KW-0809">Transit peptide</keyword>
<evidence type="ECO:0000256" key="3">
    <source>
        <dbReference type="ARBA" id="ARBA00022946"/>
    </source>
</evidence>
<dbReference type="PANTHER" id="PTHR13126">
    <property type="entry name" value="CHAPERONE ATP11"/>
    <property type="match status" value="1"/>
</dbReference>
<evidence type="ECO:0000256" key="1">
    <source>
        <dbReference type="ARBA" id="ARBA00004173"/>
    </source>
</evidence>
<sequence length="323" mass="36660">MASSRVPVLRHLVSCPLSTSRVPHQRRWAQVHDVRFLVTTQQPRNVYEKYRDKLERKAREEGHGDIDTLKKAYTDKIQDVRKSGVSAAPPTQPPPESSTGTTPSPLRPPTSAAATAQPANPTPSQKSQITPLSSLLDIEKARALPSRELTAIWRLRHADMPRSLCAAIPAHTFERMNQLARTHPQFVLPVPHPEQGAEMHFLQWTWDAQSRSATVLFTQLAEYKMRGEWALPHTSLTHYTDLAAETGTVLMRGMVQDDRGVSTEDARWLVLCLQRFYGGWDGEAEVKESESRKEERRRLLEWFGKGDPRFSVEKLLEEAERMG</sequence>
<dbReference type="InParanoid" id="A0A1J7JNS6"/>
<dbReference type="Pfam" id="PF06644">
    <property type="entry name" value="ATP11"/>
    <property type="match status" value="1"/>
</dbReference>
<dbReference type="STRING" id="1408157.A0A1J7JNS6"/>
<dbReference type="OrthoDB" id="16535at2759"/>
<dbReference type="PANTHER" id="PTHR13126:SF0">
    <property type="entry name" value="ATP SYNTHASE MITOCHONDRIAL F1 COMPLEX ASSEMBLY FACTOR 1"/>
    <property type="match status" value="1"/>
</dbReference>
<evidence type="ECO:0000256" key="4">
    <source>
        <dbReference type="ARBA" id="ARBA00023128"/>
    </source>
</evidence>
<feature type="compositionally biased region" description="Low complexity" evidence="5">
    <location>
        <begin position="97"/>
        <end position="125"/>
    </location>
</feature>
<dbReference type="EMBL" id="KV875093">
    <property type="protein sequence ID" value="OIW35049.1"/>
    <property type="molecule type" value="Genomic_DNA"/>
</dbReference>
<evidence type="ECO:0000256" key="2">
    <source>
        <dbReference type="ARBA" id="ARBA00009116"/>
    </source>
</evidence>
<dbReference type="GO" id="GO:0033615">
    <property type="term" value="P:mitochondrial proton-transporting ATP synthase complex assembly"/>
    <property type="evidence" value="ECO:0007669"/>
    <property type="project" value="TreeGrafter"/>
</dbReference>
<comment type="similarity">
    <text evidence="2">Belongs to the ATP11 family.</text>
</comment>
<proteinExistence type="inferred from homology"/>
<dbReference type="InterPro" id="IPR010591">
    <property type="entry name" value="ATP11"/>
</dbReference>
<organism evidence="6 7">
    <name type="scientific">Coniochaeta ligniaria NRRL 30616</name>
    <dbReference type="NCBI Taxonomy" id="1408157"/>
    <lineage>
        <taxon>Eukaryota</taxon>
        <taxon>Fungi</taxon>
        <taxon>Dikarya</taxon>
        <taxon>Ascomycota</taxon>
        <taxon>Pezizomycotina</taxon>
        <taxon>Sordariomycetes</taxon>
        <taxon>Sordariomycetidae</taxon>
        <taxon>Coniochaetales</taxon>
        <taxon>Coniochaetaceae</taxon>
        <taxon>Coniochaeta</taxon>
    </lineage>
</organism>
<dbReference type="GO" id="GO:0005739">
    <property type="term" value="C:mitochondrion"/>
    <property type="evidence" value="ECO:0007669"/>
    <property type="project" value="UniProtKB-SubCell"/>
</dbReference>
<feature type="region of interest" description="Disordered" evidence="5">
    <location>
        <begin position="82"/>
        <end position="131"/>
    </location>
</feature>
<gene>
    <name evidence="6" type="ORF">CONLIGDRAFT_39540</name>
</gene>
<comment type="subcellular location">
    <subcellularLocation>
        <location evidence="1">Mitochondrion</location>
    </subcellularLocation>
</comment>
<accession>A0A1J7JNS6</accession>
<protein>
    <submittedName>
        <fullName evidence="6">ATP11-domain-containing protein</fullName>
    </submittedName>
</protein>
<keyword evidence="7" id="KW-1185">Reference proteome</keyword>
<reference evidence="6 7" key="1">
    <citation type="submission" date="2016-10" db="EMBL/GenBank/DDBJ databases">
        <title>Draft genome sequence of Coniochaeta ligniaria NRRL30616, a lignocellulolytic fungus for bioabatement of inhibitors in plant biomass hydrolysates.</title>
        <authorList>
            <consortium name="DOE Joint Genome Institute"/>
            <person name="Jimenez D.J."/>
            <person name="Hector R.E."/>
            <person name="Riley R."/>
            <person name="Sun H."/>
            <person name="Grigoriev I.V."/>
            <person name="Van Elsas J.D."/>
            <person name="Nichols N.N."/>
        </authorList>
    </citation>
    <scope>NUCLEOTIDE SEQUENCE [LARGE SCALE GENOMIC DNA]</scope>
    <source>
        <strain evidence="6 7">NRRL 30616</strain>
    </source>
</reference>
<name>A0A1J7JNS6_9PEZI</name>